<evidence type="ECO:0000256" key="1">
    <source>
        <dbReference type="ARBA" id="ARBA00022801"/>
    </source>
</evidence>
<keyword evidence="2 4" id="KW-0442">Lipid degradation</keyword>
<feature type="active site" description="Proton acceptor" evidence="4">
    <location>
        <position position="450"/>
    </location>
</feature>
<feature type="short sequence motif" description="GXSXG" evidence="4">
    <location>
        <begin position="277"/>
        <end position="281"/>
    </location>
</feature>
<dbReference type="GO" id="GO:0016301">
    <property type="term" value="F:kinase activity"/>
    <property type="evidence" value="ECO:0007669"/>
    <property type="project" value="UniProtKB-KW"/>
</dbReference>
<dbReference type="GO" id="GO:0016042">
    <property type="term" value="P:lipid catabolic process"/>
    <property type="evidence" value="ECO:0007669"/>
    <property type="project" value="UniProtKB-UniRule"/>
</dbReference>
<keyword evidence="6" id="KW-0808">Transferase</keyword>
<dbReference type="OrthoDB" id="1658288at2759"/>
<dbReference type="Pfam" id="PF01734">
    <property type="entry name" value="Patatin"/>
    <property type="match status" value="1"/>
</dbReference>
<keyword evidence="6" id="KW-0418">Kinase</keyword>
<sequence length="630" mass="70339">MAIVHQEEWEAALPYPTVDTSKAPSGVYTLASPESAEVKSNDSDIHYEHWFRTPPLDLVTIKRIKKVYLHTESHDQGDCDNPAAGTWTWFELAVFEDENADKPRVKRGITLVWESHLNVQASSEDKPLDGRVFHADDDMLRAIEPGNTLGVRICAQYPDWALYAQKGHLVIELGRSEEKEPVNYDSIKAQTLQFQNIIGDMNKQLYPDIAHSVTLPETLFHATRVDTKGKRRLRVLALDGGGVRGLAALTILDQVMTATYGERYTEKPCEVFDIIGGTSTGGFIAIMLGRLKMTVAECIQEYKTLMPKIFPPPPEGYNPLTKLWNNIKSAEKAFEAGWDGEKYDSSQLETLIKQLVKKYLEKHLGKPVDGNTELLKEDGIDEKEDSCRVFVTAVSRADSNRRPPVLLRSYVNPDEINELPNITIWEAARATSAAPSYFKDITVGKYTFVDGGLQANNPLGWVWNEVLAVFGPARDTTCFLSIGTGVPIASILPRIELSWANVKNPAAIVEGFASLATNTEVINTLFRSLINNFAPRSQVPKYWRFNVGDGLPEYIIDKNVWEASNKDGRGVVDIQMDDSAKVLEIETQAKKYLESDRAKDMLHECAEALLQAEKPIEAALPTPPLDKTFS</sequence>
<dbReference type="SUPFAM" id="SSF52151">
    <property type="entry name" value="FabD/lysophospholipase-like"/>
    <property type="match status" value="1"/>
</dbReference>
<feature type="short sequence motif" description="GXGXXG" evidence="4">
    <location>
        <begin position="240"/>
        <end position="245"/>
    </location>
</feature>
<evidence type="ECO:0000313" key="7">
    <source>
        <dbReference type="Proteomes" id="UP000434172"/>
    </source>
</evidence>
<dbReference type="GO" id="GO:0047499">
    <property type="term" value="F:calcium-independent phospholipase A2 activity"/>
    <property type="evidence" value="ECO:0007669"/>
    <property type="project" value="TreeGrafter"/>
</dbReference>
<comment type="caution">
    <text evidence="6">The sequence shown here is derived from an EMBL/GenBank/DDBJ whole genome shotgun (WGS) entry which is preliminary data.</text>
</comment>
<keyword evidence="7" id="KW-1185">Reference proteome</keyword>
<dbReference type="AlphaFoldDB" id="A0A8H3ZTX0"/>
<dbReference type="InterPro" id="IPR002641">
    <property type="entry name" value="PNPLA_dom"/>
</dbReference>
<dbReference type="Proteomes" id="UP000434172">
    <property type="component" value="Unassembled WGS sequence"/>
</dbReference>
<dbReference type="Gene3D" id="3.40.1090.10">
    <property type="entry name" value="Cytosolic phospholipase A2 catalytic domain"/>
    <property type="match status" value="1"/>
</dbReference>
<keyword evidence="3 4" id="KW-0443">Lipid metabolism</keyword>
<protein>
    <submittedName>
        <fullName evidence="6">Protein kinase subdomain-containing protein</fullName>
    </submittedName>
</protein>
<dbReference type="GO" id="GO:0046486">
    <property type="term" value="P:glycerolipid metabolic process"/>
    <property type="evidence" value="ECO:0007669"/>
    <property type="project" value="UniProtKB-ARBA"/>
</dbReference>
<evidence type="ECO:0000256" key="2">
    <source>
        <dbReference type="ARBA" id="ARBA00022963"/>
    </source>
</evidence>
<dbReference type="EMBL" id="WOWK01000053">
    <property type="protein sequence ID" value="KAF0323365.1"/>
    <property type="molecule type" value="Genomic_DNA"/>
</dbReference>
<dbReference type="InterPro" id="IPR016035">
    <property type="entry name" value="Acyl_Trfase/lysoPLipase"/>
</dbReference>
<evidence type="ECO:0000313" key="6">
    <source>
        <dbReference type="EMBL" id="KAF0323365.1"/>
    </source>
</evidence>
<feature type="domain" description="PNPLA" evidence="5">
    <location>
        <begin position="236"/>
        <end position="463"/>
    </location>
</feature>
<dbReference type="PANTHER" id="PTHR24185:SF1">
    <property type="entry name" value="CALCIUM-INDEPENDENT PHOSPHOLIPASE A2-GAMMA"/>
    <property type="match status" value="1"/>
</dbReference>
<feature type="active site" description="Nucleophile" evidence="4">
    <location>
        <position position="279"/>
    </location>
</feature>
<gene>
    <name evidence="6" type="ORF">GQ607_009483</name>
</gene>
<keyword evidence="1 4" id="KW-0378">Hydrolase</keyword>
<dbReference type="PROSITE" id="PS51635">
    <property type="entry name" value="PNPLA"/>
    <property type="match status" value="1"/>
</dbReference>
<dbReference type="GO" id="GO:0016020">
    <property type="term" value="C:membrane"/>
    <property type="evidence" value="ECO:0007669"/>
    <property type="project" value="TreeGrafter"/>
</dbReference>
<reference evidence="6 7" key="1">
    <citation type="submission" date="2019-12" db="EMBL/GenBank/DDBJ databases">
        <title>A genome sequence resource for the geographically widespread anthracnose pathogen Colletotrichum asianum.</title>
        <authorList>
            <person name="Meng Y."/>
        </authorList>
    </citation>
    <scope>NUCLEOTIDE SEQUENCE [LARGE SCALE GENOMIC DNA]</scope>
    <source>
        <strain evidence="6 7">ICMP 18580</strain>
    </source>
</reference>
<accession>A0A8H3ZTX0</accession>
<evidence type="ECO:0000256" key="4">
    <source>
        <dbReference type="PROSITE-ProRule" id="PRU01161"/>
    </source>
</evidence>
<dbReference type="PANTHER" id="PTHR24185">
    <property type="entry name" value="CALCIUM-INDEPENDENT PHOSPHOLIPASE A2-GAMMA"/>
    <property type="match status" value="1"/>
</dbReference>
<dbReference type="CDD" id="cd07216">
    <property type="entry name" value="Pat17_PNPLA8_PNPLA9_like3"/>
    <property type="match status" value="1"/>
</dbReference>
<feature type="short sequence motif" description="DGA/G" evidence="4">
    <location>
        <begin position="450"/>
        <end position="452"/>
    </location>
</feature>
<dbReference type="GO" id="GO:0019369">
    <property type="term" value="P:arachidonate metabolic process"/>
    <property type="evidence" value="ECO:0007669"/>
    <property type="project" value="TreeGrafter"/>
</dbReference>
<name>A0A8H3ZTX0_9PEZI</name>
<evidence type="ECO:0000259" key="5">
    <source>
        <dbReference type="PROSITE" id="PS51635"/>
    </source>
</evidence>
<proteinExistence type="predicted"/>
<evidence type="ECO:0000256" key="3">
    <source>
        <dbReference type="ARBA" id="ARBA00023098"/>
    </source>
</evidence>
<organism evidence="6 7">
    <name type="scientific">Colletotrichum asianum</name>
    <dbReference type="NCBI Taxonomy" id="702518"/>
    <lineage>
        <taxon>Eukaryota</taxon>
        <taxon>Fungi</taxon>
        <taxon>Dikarya</taxon>
        <taxon>Ascomycota</taxon>
        <taxon>Pezizomycotina</taxon>
        <taxon>Sordariomycetes</taxon>
        <taxon>Hypocreomycetidae</taxon>
        <taxon>Glomerellales</taxon>
        <taxon>Glomerellaceae</taxon>
        <taxon>Colletotrichum</taxon>
        <taxon>Colletotrichum gloeosporioides species complex</taxon>
    </lineage>
</organism>